<dbReference type="EMBL" id="JABSTQ010011298">
    <property type="protein sequence ID" value="KAG0413053.1"/>
    <property type="molecule type" value="Genomic_DNA"/>
</dbReference>
<evidence type="ECO:0000313" key="2">
    <source>
        <dbReference type="Proteomes" id="UP000805193"/>
    </source>
</evidence>
<gene>
    <name evidence="1" type="ORF">HPB47_009818</name>
</gene>
<dbReference type="Proteomes" id="UP000805193">
    <property type="component" value="Unassembled WGS sequence"/>
</dbReference>
<sequence length="1043" mass="115403">MQTPTRLLPGAQLPRRVEGWLSVCEGDAALGEEPSWRRPANKRPRRQGIWESKYCVLLPGRATLALFPSEELARRFLGQSWRNPTMSPEMPWELPRWRRCHALPEENEALSETGSLRDERLLRGSSSSEASQERSRWEGPHGSVPSTPVLGSRVSETAATPSRIVSFFSKRSLKQNPLKRTKSVTKLERGRRVIEAPPRLRSSRSHESLLQGPPAPSIALEGARLGPLHPSLPLGPSGREHCFSLGPQEGPTCVFACRSRQQCLQWLHRLRQGTQPDRDARRRTENSLRLWVLEAKGIPAKKRYFCELRLDGTLYARTSSKLKGSLCFWGEQFEFSHLPSLESLSVSLFREPDKRKRRDKGLSLGTVTIPLVAARGHQATEKWYALSADKPPGGSKEWPSVRLKWRYQSMEVMPLASYDPFLQYLKQNFGELCRLLEPVLGVRLKEEIATGLVSVMHRENMAREFLTELVMADLQEIEDQHLTFRGNSLATKATEAYLKLLGDGYLHETLGGLVRDVLSSSEECEVDPAKVVGGSGALQRQQGLLRQRVHAAWQRITRSAPGFPPELRALFHAYRQRLSGGQREEELCDNLISGSIFLRFLCPAILSPSLFGLTPEYPDEKAARSLTLIAKTIQTLANFTRFGGKEGFMEFMNDFVEKEWSTMKAFLKQISSPSPRESMNRDTPCVDLGLELAQLQGLLRECLPQLEGKEGEAALRGALDGAVPVRGRRTVLSCLEAAGTTQGPVAPRSSTLPRSALATGMSRELPVSLMAGGEASLPDLLPGRHEVPAAATAAVGAVGSRAVGGPPLAFSNPVYRWGPGRTFAEIDPTDLRDPLGQPGESGSSGHSSAADSDGCSSSRDSTPSPRGWEAASLGAELACAGGQEPVTDDRPPRRSLREYEHEVAQLKKLMGQLQRKLSLAETQLQQQLGADGWASGAAGEGDQQQRRQEKDLQMKSIITRLITVEDELRREQREMQGMIRAKQQLIDAQERKIQTLDAANQRLLGALAQLRQHYQDQVVAEEPRRVAVHNGGGSPPAYRSSSC</sequence>
<keyword evidence="2" id="KW-1185">Reference proteome</keyword>
<evidence type="ECO:0000313" key="1">
    <source>
        <dbReference type="EMBL" id="KAG0413053.1"/>
    </source>
</evidence>
<organism evidence="1 2">
    <name type="scientific">Ixodes persulcatus</name>
    <name type="common">Taiga tick</name>
    <dbReference type="NCBI Taxonomy" id="34615"/>
    <lineage>
        <taxon>Eukaryota</taxon>
        <taxon>Metazoa</taxon>
        <taxon>Ecdysozoa</taxon>
        <taxon>Arthropoda</taxon>
        <taxon>Chelicerata</taxon>
        <taxon>Arachnida</taxon>
        <taxon>Acari</taxon>
        <taxon>Parasitiformes</taxon>
        <taxon>Ixodida</taxon>
        <taxon>Ixodoidea</taxon>
        <taxon>Ixodidae</taxon>
        <taxon>Ixodinae</taxon>
        <taxon>Ixodes</taxon>
    </lineage>
</organism>
<name>A0AC60P0V1_IXOPE</name>
<reference evidence="1 2" key="1">
    <citation type="journal article" date="2020" name="Cell">
        <title>Large-Scale Comparative Analyses of Tick Genomes Elucidate Their Genetic Diversity and Vector Capacities.</title>
        <authorList>
            <consortium name="Tick Genome and Microbiome Consortium (TIGMIC)"/>
            <person name="Jia N."/>
            <person name="Wang J."/>
            <person name="Shi W."/>
            <person name="Du L."/>
            <person name="Sun Y."/>
            <person name="Zhan W."/>
            <person name="Jiang J.F."/>
            <person name="Wang Q."/>
            <person name="Zhang B."/>
            <person name="Ji P."/>
            <person name="Bell-Sakyi L."/>
            <person name="Cui X.M."/>
            <person name="Yuan T.T."/>
            <person name="Jiang B.G."/>
            <person name="Yang W.F."/>
            <person name="Lam T.T."/>
            <person name="Chang Q.C."/>
            <person name="Ding S.J."/>
            <person name="Wang X.J."/>
            <person name="Zhu J.G."/>
            <person name="Ruan X.D."/>
            <person name="Zhao L."/>
            <person name="Wei J.T."/>
            <person name="Ye R.Z."/>
            <person name="Que T.C."/>
            <person name="Du C.H."/>
            <person name="Zhou Y.H."/>
            <person name="Cheng J.X."/>
            <person name="Dai P.F."/>
            <person name="Guo W.B."/>
            <person name="Han X.H."/>
            <person name="Huang E.J."/>
            <person name="Li L.F."/>
            <person name="Wei W."/>
            <person name="Gao Y.C."/>
            <person name="Liu J.Z."/>
            <person name="Shao H.Z."/>
            <person name="Wang X."/>
            <person name="Wang C.C."/>
            <person name="Yang T.C."/>
            <person name="Huo Q.B."/>
            <person name="Li W."/>
            <person name="Chen H.Y."/>
            <person name="Chen S.E."/>
            <person name="Zhou L.G."/>
            <person name="Ni X.B."/>
            <person name="Tian J.H."/>
            <person name="Sheng Y."/>
            <person name="Liu T."/>
            <person name="Pan Y.S."/>
            <person name="Xia L.Y."/>
            <person name="Li J."/>
            <person name="Zhao F."/>
            <person name="Cao W.C."/>
        </authorList>
    </citation>
    <scope>NUCLEOTIDE SEQUENCE [LARGE SCALE GENOMIC DNA]</scope>
    <source>
        <strain evidence="1">Iper-2018</strain>
    </source>
</reference>
<proteinExistence type="predicted"/>
<accession>A0AC60P0V1</accession>
<protein>
    <submittedName>
        <fullName evidence="1">Uncharacterized protein</fullName>
    </submittedName>
</protein>
<comment type="caution">
    <text evidence="1">The sequence shown here is derived from an EMBL/GenBank/DDBJ whole genome shotgun (WGS) entry which is preliminary data.</text>
</comment>